<reference evidence="1" key="1">
    <citation type="submission" date="2023-10" db="EMBL/GenBank/DDBJ databases">
        <authorList>
            <person name="Rodriguez Cubillos JULIANA M."/>
            <person name="De Vega J."/>
        </authorList>
    </citation>
    <scope>NUCLEOTIDE SEQUENCE</scope>
</reference>
<proteinExistence type="predicted"/>
<protein>
    <submittedName>
        <fullName evidence="1">Uncharacterized protein</fullName>
    </submittedName>
</protein>
<gene>
    <name evidence="1" type="ORF">MILVUS5_LOCUS20750</name>
</gene>
<organism evidence="1 2">
    <name type="scientific">Trifolium pratense</name>
    <name type="common">Red clover</name>
    <dbReference type="NCBI Taxonomy" id="57577"/>
    <lineage>
        <taxon>Eukaryota</taxon>
        <taxon>Viridiplantae</taxon>
        <taxon>Streptophyta</taxon>
        <taxon>Embryophyta</taxon>
        <taxon>Tracheophyta</taxon>
        <taxon>Spermatophyta</taxon>
        <taxon>Magnoliopsida</taxon>
        <taxon>eudicotyledons</taxon>
        <taxon>Gunneridae</taxon>
        <taxon>Pentapetalae</taxon>
        <taxon>rosids</taxon>
        <taxon>fabids</taxon>
        <taxon>Fabales</taxon>
        <taxon>Fabaceae</taxon>
        <taxon>Papilionoideae</taxon>
        <taxon>50 kb inversion clade</taxon>
        <taxon>NPAAA clade</taxon>
        <taxon>Hologalegina</taxon>
        <taxon>IRL clade</taxon>
        <taxon>Trifolieae</taxon>
        <taxon>Trifolium</taxon>
    </lineage>
</organism>
<dbReference type="EMBL" id="CASHSV030000206">
    <property type="protein sequence ID" value="CAJ2653387.1"/>
    <property type="molecule type" value="Genomic_DNA"/>
</dbReference>
<evidence type="ECO:0000313" key="2">
    <source>
        <dbReference type="Proteomes" id="UP001177021"/>
    </source>
</evidence>
<accession>A0ACB0KCR7</accession>
<comment type="caution">
    <text evidence="1">The sequence shown here is derived from an EMBL/GenBank/DDBJ whole genome shotgun (WGS) entry which is preliminary data.</text>
</comment>
<dbReference type="Proteomes" id="UP001177021">
    <property type="component" value="Unassembled WGS sequence"/>
</dbReference>
<keyword evidence="2" id="KW-1185">Reference proteome</keyword>
<name>A0ACB0KCR7_TRIPR</name>
<evidence type="ECO:0000313" key="1">
    <source>
        <dbReference type="EMBL" id="CAJ2653387.1"/>
    </source>
</evidence>
<sequence>MNKMNTSRNSTTLTLALFLFAFFIITSDMCMKSKAQGTPVVSFPCVSPKPCVISKTFTCPCIKNQCKCGRPPIEDNNSIPSFSIEN</sequence>